<name>A0ABU8TH61_9HYPH</name>
<proteinExistence type="predicted"/>
<reference evidence="1 2" key="1">
    <citation type="submission" date="2024-02" db="EMBL/GenBank/DDBJ databases">
        <title>Roseibium algae sp. nov., isolated from marine alga (Grateloupia sp.), showing potential in myo-inositol conversion.</title>
        <authorList>
            <person name="Wang Y."/>
        </authorList>
    </citation>
    <scope>NUCLEOTIDE SEQUENCE [LARGE SCALE GENOMIC DNA]</scope>
    <source>
        <strain evidence="1 2">H3510</strain>
    </source>
</reference>
<keyword evidence="2" id="KW-1185">Reference proteome</keyword>
<evidence type="ECO:0000313" key="2">
    <source>
        <dbReference type="Proteomes" id="UP001385499"/>
    </source>
</evidence>
<evidence type="ECO:0000313" key="1">
    <source>
        <dbReference type="EMBL" id="MEJ8473497.1"/>
    </source>
</evidence>
<protein>
    <recommendedName>
        <fullName evidence="3">FkbM family methyltransferase</fullName>
    </recommendedName>
</protein>
<dbReference type="InterPro" id="IPR029063">
    <property type="entry name" value="SAM-dependent_MTases_sf"/>
</dbReference>
<evidence type="ECO:0008006" key="3">
    <source>
        <dbReference type="Google" id="ProtNLM"/>
    </source>
</evidence>
<dbReference type="RefSeq" id="WP_340273088.1">
    <property type="nucleotide sequence ID" value="NZ_JBAKIA010000002.1"/>
</dbReference>
<accession>A0ABU8TH61</accession>
<sequence>MGLFRSIANALVKPLGYTVIKAANSTKTSRSTIYKHVSALNTALRKTLGHNARKGPFKGARIIDPETSPVSADYVSRVLGEYELEIQPAIIKGLNGNPDAVINIGTSDGYYLSCVRHLNSKLPLIGYEINQDAKAACRRLLGTASNITLKDAVDRSGLVEDLTAYPTSLVIMDIEGHETILKEVDPNIFSKATLIIELHEPLAPGITGQLAEHFANTHTIEVLEQFGRNPFKHDELSEFDSSEKFLLLCEFRGAHQSWMVATPNCPSQ</sequence>
<organism evidence="1 2">
    <name type="scientific">Roseibium algae</name>
    <dbReference type="NCBI Taxonomy" id="3123038"/>
    <lineage>
        <taxon>Bacteria</taxon>
        <taxon>Pseudomonadati</taxon>
        <taxon>Pseudomonadota</taxon>
        <taxon>Alphaproteobacteria</taxon>
        <taxon>Hyphomicrobiales</taxon>
        <taxon>Stappiaceae</taxon>
        <taxon>Roseibium</taxon>
    </lineage>
</organism>
<dbReference type="SUPFAM" id="SSF53335">
    <property type="entry name" value="S-adenosyl-L-methionine-dependent methyltransferases"/>
    <property type="match status" value="1"/>
</dbReference>
<comment type="caution">
    <text evidence="1">The sequence shown here is derived from an EMBL/GenBank/DDBJ whole genome shotgun (WGS) entry which is preliminary data.</text>
</comment>
<dbReference type="EMBL" id="JBAKIA010000002">
    <property type="protein sequence ID" value="MEJ8473497.1"/>
    <property type="molecule type" value="Genomic_DNA"/>
</dbReference>
<gene>
    <name evidence="1" type="ORF">V6575_05315</name>
</gene>
<dbReference type="Proteomes" id="UP001385499">
    <property type="component" value="Unassembled WGS sequence"/>
</dbReference>